<name>A0A561UQM1_9ACTN</name>
<evidence type="ECO:0000313" key="2">
    <source>
        <dbReference type="Proteomes" id="UP000318186"/>
    </source>
</evidence>
<dbReference type="AlphaFoldDB" id="A0A561UQM1"/>
<proteinExistence type="predicted"/>
<dbReference type="RefSeq" id="WP_167523340.1">
    <property type="nucleotide sequence ID" value="NZ_VIWW01000001.1"/>
</dbReference>
<dbReference type="Proteomes" id="UP000318186">
    <property type="component" value="Unassembled WGS sequence"/>
</dbReference>
<sequence>MPVPTPARPAARSLAAVNADIRALWQRGGRLSPEGRREYERLLAEWAAVVRGDAVEAA</sequence>
<accession>A0A561UQM1</accession>
<gene>
    <name evidence="1" type="ORF">FHX80_1148</name>
</gene>
<organism evidence="1 2">
    <name type="scientific">Streptomyces brevispora</name>
    <dbReference type="NCBI Taxonomy" id="887462"/>
    <lineage>
        <taxon>Bacteria</taxon>
        <taxon>Bacillati</taxon>
        <taxon>Actinomycetota</taxon>
        <taxon>Actinomycetes</taxon>
        <taxon>Kitasatosporales</taxon>
        <taxon>Streptomycetaceae</taxon>
        <taxon>Streptomyces</taxon>
    </lineage>
</organism>
<reference evidence="1 2" key="1">
    <citation type="submission" date="2019-06" db="EMBL/GenBank/DDBJ databases">
        <title>Sequencing the genomes of 1000 actinobacteria strains.</title>
        <authorList>
            <person name="Klenk H.-P."/>
        </authorList>
    </citation>
    <scope>NUCLEOTIDE SEQUENCE [LARGE SCALE GENOMIC DNA]</scope>
    <source>
        <strain evidence="1 2">DSM 42059</strain>
    </source>
</reference>
<evidence type="ECO:0000313" key="1">
    <source>
        <dbReference type="EMBL" id="TWG01662.1"/>
    </source>
</evidence>
<dbReference type="EMBL" id="VIWW01000001">
    <property type="protein sequence ID" value="TWG01662.1"/>
    <property type="molecule type" value="Genomic_DNA"/>
</dbReference>
<comment type="caution">
    <text evidence="1">The sequence shown here is derived from an EMBL/GenBank/DDBJ whole genome shotgun (WGS) entry which is preliminary data.</text>
</comment>
<protein>
    <submittedName>
        <fullName evidence="1">Uncharacterized protein</fullName>
    </submittedName>
</protein>